<sequence length="509" mass="58622">MEQENLFQICKWRWLKPSEVFSILRRFGDINIPEITQFTSLPTNGDLFFVRKSKFKRWKQDGHSYISRKSGNGTREDRERYADEVDTIQCAYVHGSGMCSKCKMPAYGTCSTCGLPVTPIKFHRRAYWLLKEPDIVLVHYLDEANSDWALDEESSNISSISSEASSLMNVEPTEQIKKIEEVLKRLDMSEIPCVSIIDFSPEWADITGGSKILICIEPAIMVPQPHLLLCAFGNVKVHVESVQLGVLRCYTPVHDPGIVDLYLLYDNKEITRLRKEFEFKEIQITVQAVRVKDWWNQSTQDLSRELAMNLEEEFSLPIEPELENGFDEEFFLSEFTNIIGKHSFFNLDYKGRGILHYLAALNYSKCIRLIGSDKADLNKKSSDGKTPLQIAAYKNNKESILALLQLGAIIENPEDDKANGLFSALSRILSDFQNSPVDIESRVQLIQRHVRTWLFRKQFHDIRQAAKTLQRAIRGMLARKHFKYQKKAAVLIQKTVRSWLLSMHKNNVC</sequence>
<evidence type="ECO:0000256" key="2">
    <source>
        <dbReference type="ARBA" id="ARBA00008267"/>
    </source>
</evidence>
<gene>
    <name evidence="9" type="ORF">BSTOLATCC_MIC33203</name>
</gene>
<proteinExistence type="inferred from homology"/>
<dbReference type="InterPro" id="IPR013783">
    <property type="entry name" value="Ig-like_fold"/>
</dbReference>
<keyword evidence="4" id="KW-0010">Activator</keyword>
<dbReference type="SUPFAM" id="SSF52540">
    <property type="entry name" value="P-loop containing nucleoside triphosphate hydrolases"/>
    <property type="match status" value="1"/>
</dbReference>
<dbReference type="GO" id="GO:0006357">
    <property type="term" value="P:regulation of transcription by RNA polymerase II"/>
    <property type="evidence" value="ECO:0007669"/>
    <property type="project" value="TreeGrafter"/>
</dbReference>
<evidence type="ECO:0000313" key="9">
    <source>
        <dbReference type="EMBL" id="CAG9323303.1"/>
    </source>
</evidence>
<protein>
    <recommendedName>
        <fullName evidence="8">CG-1 domain-containing protein</fullName>
    </recommendedName>
</protein>
<evidence type="ECO:0000256" key="5">
    <source>
        <dbReference type="ARBA" id="ARBA00023163"/>
    </source>
</evidence>
<dbReference type="GO" id="GO:0005634">
    <property type="term" value="C:nucleus"/>
    <property type="evidence" value="ECO:0007669"/>
    <property type="project" value="UniProtKB-SubCell"/>
</dbReference>
<feature type="repeat" description="ANK" evidence="7">
    <location>
        <begin position="383"/>
        <end position="415"/>
    </location>
</feature>
<keyword evidence="10" id="KW-1185">Reference proteome</keyword>
<evidence type="ECO:0000256" key="6">
    <source>
        <dbReference type="ARBA" id="ARBA00023242"/>
    </source>
</evidence>
<evidence type="ECO:0000256" key="4">
    <source>
        <dbReference type="ARBA" id="ARBA00023159"/>
    </source>
</evidence>
<dbReference type="InterPro" id="IPR005559">
    <property type="entry name" value="CG-1_dom"/>
</dbReference>
<comment type="similarity">
    <text evidence="2">Belongs to the CAMTA family.</text>
</comment>
<dbReference type="PANTHER" id="PTHR23335:SF1">
    <property type="entry name" value="CALMODULIN-BINDING TRANSCRIPTION ACTIVATOR, ISOFORM F"/>
    <property type="match status" value="1"/>
</dbReference>
<evidence type="ECO:0000259" key="8">
    <source>
        <dbReference type="PROSITE" id="PS51437"/>
    </source>
</evidence>
<feature type="domain" description="CG-1" evidence="8">
    <location>
        <begin position="3"/>
        <end position="149"/>
    </location>
</feature>
<dbReference type="InterPro" id="IPR002110">
    <property type="entry name" value="Ankyrin_rpt"/>
</dbReference>
<dbReference type="Gene3D" id="2.60.40.10">
    <property type="entry name" value="Immunoglobulins"/>
    <property type="match status" value="1"/>
</dbReference>
<dbReference type="InterPro" id="IPR027417">
    <property type="entry name" value="P-loop_NTPase"/>
</dbReference>
<dbReference type="EMBL" id="CAJZBQ010000033">
    <property type="protein sequence ID" value="CAG9323303.1"/>
    <property type="molecule type" value="Genomic_DNA"/>
</dbReference>
<keyword evidence="6" id="KW-0539">Nucleus</keyword>
<keyword evidence="3 7" id="KW-0040">ANK repeat</keyword>
<evidence type="ECO:0000256" key="1">
    <source>
        <dbReference type="ARBA" id="ARBA00004123"/>
    </source>
</evidence>
<comment type="caution">
    <text evidence="9">The sequence shown here is derived from an EMBL/GenBank/DDBJ whole genome shotgun (WGS) entry which is preliminary data.</text>
</comment>
<dbReference type="Proteomes" id="UP001162131">
    <property type="component" value="Unassembled WGS sequence"/>
</dbReference>
<dbReference type="PROSITE" id="PS50297">
    <property type="entry name" value="ANK_REP_REGION"/>
    <property type="match status" value="1"/>
</dbReference>
<dbReference type="InterPro" id="IPR000048">
    <property type="entry name" value="IQ_motif_EF-hand-BS"/>
</dbReference>
<dbReference type="AlphaFoldDB" id="A0AAU9JAS3"/>
<dbReference type="Pfam" id="PF12796">
    <property type="entry name" value="Ank_2"/>
    <property type="match status" value="1"/>
</dbReference>
<dbReference type="SMART" id="SM01076">
    <property type="entry name" value="CG-1"/>
    <property type="match status" value="1"/>
</dbReference>
<comment type="subcellular location">
    <subcellularLocation>
        <location evidence="1">Nucleus</location>
    </subcellularLocation>
</comment>
<dbReference type="SUPFAM" id="SSF81296">
    <property type="entry name" value="E set domains"/>
    <property type="match status" value="1"/>
</dbReference>
<dbReference type="Pfam" id="PF00612">
    <property type="entry name" value="IQ"/>
    <property type="match status" value="3"/>
</dbReference>
<dbReference type="InterPro" id="IPR036770">
    <property type="entry name" value="Ankyrin_rpt-contain_sf"/>
</dbReference>
<accession>A0AAU9JAS3</accession>
<dbReference type="SMART" id="SM00015">
    <property type="entry name" value="IQ"/>
    <property type="match status" value="3"/>
</dbReference>
<evidence type="ECO:0000256" key="7">
    <source>
        <dbReference type="PROSITE-ProRule" id="PRU00023"/>
    </source>
</evidence>
<dbReference type="Gene3D" id="1.25.40.20">
    <property type="entry name" value="Ankyrin repeat-containing domain"/>
    <property type="match status" value="1"/>
</dbReference>
<dbReference type="GO" id="GO:0003690">
    <property type="term" value="F:double-stranded DNA binding"/>
    <property type="evidence" value="ECO:0007669"/>
    <property type="project" value="TreeGrafter"/>
</dbReference>
<dbReference type="Pfam" id="PF03859">
    <property type="entry name" value="CG-1"/>
    <property type="match status" value="1"/>
</dbReference>
<evidence type="ECO:0000256" key="3">
    <source>
        <dbReference type="ARBA" id="ARBA00023043"/>
    </source>
</evidence>
<dbReference type="PROSITE" id="PS50088">
    <property type="entry name" value="ANK_REPEAT"/>
    <property type="match status" value="1"/>
</dbReference>
<dbReference type="PROSITE" id="PS51437">
    <property type="entry name" value="CG_1"/>
    <property type="match status" value="1"/>
</dbReference>
<name>A0AAU9JAS3_9CILI</name>
<dbReference type="GO" id="GO:0003712">
    <property type="term" value="F:transcription coregulator activity"/>
    <property type="evidence" value="ECO:0007669"/>
    <property type="project" value="TreeGrafter"/>
</dbReference>
<keyword evidence="5" id="KW-0804">Transcription</keyword>
<organism evidence="9 10">
    <name type="scientific">Blepharisma stoltei</name>
    <dbReference type="NCBI Taxonomy" id="1481888"/>
    <lineage>
        <taxon>Eukaryota</taxon>
        <taxon>Sar</taxon>
        <taxon>Alveolata</taxon>
        <taxon>Ciliophora</taxon>
        <taxon>Postciliodesmatophora</taxon>
        <taxon>Heterotrichea</taxon>
        <taxon>Heterotrichida</taxon>
        <taxon>Blepharismidae</taxon>
        <taxon>Blepharisma</taxon>
    </lineage>
</organism>
<evidence type="ECO:0000313" key="10">
    <source>
        <dbReference type="Proteomes" id="UP001162131"/>
    </source>
</evidence>
<dbReference type="SMART" id="SM00248">
    <property type="entry name" value="ANK"/>
    <property type="match status" value="2"/>
</dbReference>
<dbReference type="PROSITE" id="PS50096">
    <property type="entry name" value="IQ"/>
    <property type="match status" value="1"/>
</dbReference>
<dbReference type="InterPro" id="IPR014756">
    <property type="entry name" value="Ig_E-set"/>
</dbReference>
<reference evidence="9" key="1">
    <citation type="submission" date="2021-09" db="EMBL/GenBank/DDBJ databases">
        <authorList>
            <consortium name="AG Swart"/>
            <person name="Singh M."/>
            <person name="Singh A."/>
            <person name="Seah K."/>
            <person name="Emmerich C."/>
        </authorList>
    </citation>
    <scope>NUCLEOTIDE SEQUENCE</scope>
    <source>
        <strain evidence="9">ATCC30299</strain>
    </source>
</reference>
<dbReference type="Gene3D" id="1.20.5.190">
    <property type="match status" value="1"/>
</dbReference>
<dbReference type="PANTHER" id="PTHR23335">
    <property type="entry name" value="CALMODULIN-BINDING TRANSCRIPTION ACTIVATOR CAMTA"/>
    <property type="match status" value="1"/>
</dbReference>